<dbReference type="PROSITE" id="PS00137">
    <property type="entry name" value="SUBTILASE_HIS"/>
    <property type="match status" value="1"/>
</dbReference>
<feature type="active site" description="Charge relay system" evidence="8 9">
    <location>
        <position position="180"/>
    </location>
</feature>
<feature type="chain" id="PRO_5020478590" evidence="11">
    <location>
        <begin position="29"/>
        <end position="1032"/>
    </location>
</feature>
<keyword evidence="3" id="KW-0964">Secreted</keyword>
<dbReference type="InterPro" id="IPR034213">
    <property type="entry name" value="S8_Vpr-like"/>
</dbReference>
<evidence type="ECO:0000256" key="10">
    <source>
        <dbReference type="RuleBase" id="RU003355"/>
    </source>
</evidence>
<comment type="caution">
    <text evidence="14">The sequence shown here is derived from an EMBL/GenBank/DDBJ whole genome shotgun (WGS) entry which is preliminary data.</text>
</comment>
<dbReference type="CDD" id="cd07474">
    <property type="entry name" value="Peptidases_S8_subtilisin_Vpr-like"/>
    <property type="match status" value="1"/>
</dbReference>
<dbReference type="InterPro" id="IPR023828">
    <property type="entry name" value="Peptidase_S8_Ser-AS"/>
</dbReference>
<reference evidence="14 15" key="1">
    <citation type="submission" date="2019-03" db="EMBL/GenBank/DDBJ databases">
        <title>Genomic Encyclopedia of Type Strains, Phase IV (KMG-IV): sequencing the most valuable type-strain genomes for metagenomic binning, comparative biology and taxonomic classification.</title>
        <authorList>
            <person name="Goeker M."/>
        </authorList>
    </citation>
    <scope>NUCLEOTIDE SEQUENCE [LARGE SCALE GENOMIC DNA]</scope>
    <source>
        <strain evidence="14 15">DSM 654</strain>
    </source>
</reference>
<gene>
    <name evidence="14" type="ORF">EV671_102117</name>
</gene>
<dbReference type="GO" id="GO:0006508">
    <property type="term" value="P:proteolysis"/>
    <property type="evidence" value="ECO:0007669"/>
    <property type="project" value="UniProtKB-KW"/>
</dbReference>
<evidence type="ECO:0000313" key="14">
    <source>
        <dbReference type="EMBL" id="TCU92644.1"/>
    </source>
</evidence>
<dbReference type="PANTHER" id="PTHR43806">
    <property type="entry name" value="PEPTIDASE S8"/>
    <property type="match status" value="1"/>
</dbReference>
<dbReference type="Gene3D" id="3.40.50.200">
    <property type="entry name" value="Peptidase S8/S53 domain"/>
    <property type="match status" value="1"/>
</dbReference>
<organism evidence="14 15">
    <name type="scientific">Roseateles saccharophilus</name>
    <name type="common">Pseudomonas saccharophila</name>
    <dbReference type="NCBI Taxonomy" id="304"/>
    <lineage>
        <taxon>Bacteria</taxon>
        <taxon>Pseudomonadati</taxon>
        <taxon>Pseudomonadota</taxon>
        <taxon>Betaproteobacteria</taxon>
        <taxon>Burkholderiales</taxon>
        <taxon>Sphaerotilaceae</taxon>
        <taxon>Roseateles</taxon>
    </lineage>
</organism>
<dbReference type="InterPro" id="IPR050131">
    <property type="entry name" value="Peptidase_S8_subtilisin-like"/>
</dbReference>
<dbReference type="SUPFAM" id="SSF52025">
    <property type="entry name" value="PA domain"/>
    <property type="match status" value="1"/>
</dbReference>
<dbReference type="InterPro" id="IPR015500">
    <property type="entry name" value="Peptidase_S8_subtilisin-rel"/>
</dbReference>
<evidence type="ECO:0000256" key="9">
    <source>
        <dbReference type="PROSITE-ProRule" id="PRU01240"/>
    </source>
</evidence>
<evidence type="ECO:0000313" key="15">
    <source>
        <dbReference type="Proteomes" id="UP000295110"/>
    </source>
</evidence>
<feature type="active site" description="Charge relay system" evidence="8 9">
    <location>
        <position position="257"/>
    </location>
</feature>
<dbReference type="PANTHER" id="PTHR43806:SF11">
    <property type="entry name" value="CEREVISIN-RELATED"/>
    <property type="match status" value="1"/>
</dbReference>
<keyword evidence="6 9" id="KW-0378">Hydrolase</keyword>
<dbReference type="InterPro" id="IPR022398">
    <property type="entry name" value="Peptidase_S8_His-AS"/>
</dbReference>
<comment type="similarity">
    <text evidence="1 9 10">Belongs to the peptidase S8 family.</text>
</comment>
<evidence type="ECO:0000256" key="6">
    <source>
        <dbReference type="ARBA" id="ARBA00022801"/>
    </source>
</evidence>
<keyword evidence="7 9" id="KW-0720">Serine protease</keyword>
<dbReference type="Pfam" id="PF00082">
    <property type="entry name" value="Peptidase_S8"/>
    <property type="match status" value="1"/>
</dbReference>
<feature type="signal peptide" evidence="11">
    <location>
        <begin position="1"/>
        <end position="28"/>
    </location>
</feature>
<dbReference type="RefSeq" id="WP_132573724.1">
    <property type="nucleotide sequence ID" value="NZ_CBCSGL010000059.1"/>
</dbReference>
<dbReference type="InterPro" id="IPR036852">
    <property type="entry name" value="Peptidase_S8/S53_dom_sf"/>
</dbReference>
<evidence type="ECO:0000256" key="1">
    <source>
        <dbReference type="ARBA" id="ARBA00011073"/>
    </source>
</evidence>
<dbReference type="InterPro" id="IPR046450">
    <property type="entry name" value="PA_dom_sf"/>
</dbReference>
<evidence type="ECO:0000256" key="3">
    <source>
        <dbReference type="ARBA" id="ARBA00022525"/>
    </source>
</evidence>
<name>A0A4R3URK6_ROSSA</name>
<keyword evidence="4 9" id="KW-0645">Protease</keyword>
<dbReference type="Proteomes" id="UP000295110">
    <property type="component" value="Unassembled WGS sequence"/>
</dbReference>
<dbReference type="Gene3D" id="3.50.30.30">
    <property type="match status" value="1"/>
</dbReference>
<keyword evidence="15" id="KW-1185">Reference proteome</keyword>
<dbReference type="OrthoDB" id="6306157at2"/>
<dbReference type="PROSITE" id="PS51892">
    <property type="entry name" value="SUBTILASE"/>
    <property type="match status" value="1"/>
</dbReference>
<evidence type="ECO:0000256" key="7">
    <source>
        <dbReference type="ARBA" id="ARBA00022825"/>
    </source>
</evidence>
<evidence type="ECO:0000259" key="13">
    <source>
        <dbReference type="Pfam" id="PF02225"/>
    </source>
</evidence>
<evidence type="ECO:0000259" key="12">
    <source>
        <dbReference type="Pfam" id="PF00082"/>
    </source>
</evidence>
<dbReference type="SUPFAM" id="SSF52743">
    <property type="entry name" value="Subtilisin-like"/>
    <property type="match status" value="1"/>
</dbReference>
<evidence type="ECO:0000256" key="11">
    <source>
        <dbReference type="SAM" id="SignalP"/>
    </source>
</evidence>
<dbReference type="Pfam" id="PF02225">
    <property type="entry name" value="PA"/>
    <property type="match status" value="1"/>
</dbReference>
<protein>
    <submittedName>
        <fullName evidence="14">PA domain-containing protein</fullName>
    </submittedName>
</protein>
<dbReference type="InterPro" id="IPR003137">
    <property type="entry name" value="PA_domain"/>
</dbReference>
<dbReference type="PROSITE" id="PS00136">
    <property type="entry name" value="SUBTILASE_ASP"/>
    <property type="match status" value="1"/>
</dbReference>
<keyword evidence="2" id="KW-0134">Cell wall</keyword>
<feature type="domain" description="Peptidase S8/S53" evidence="12">
    <location>
        <begin position="171"/>
        <end position="649"/>
    </location>
</feature>
<proteinExistence type="inferred from homology"/>
<dbReference type="AlphaFoldDB" id="A0A4R3URK6"/>
<dbReference type="InterPro" id="IPR023827">
    <property type="entry name" value="Peptidase_S8_Asp-AS"/>
</dbReference>
<evidence type="ECO:0000256" key="8">
    <source>
        <dbReference type="PIRSR" id="PIRSR615500-1"/>
    </source>
</evidence>
<feature type="active site" description="Charge relay system" evidence="8 9">
    <location>
        <position position="610"/>
    </location>
</feature>
<evidence type="ECO:0000256" key="5">
    <source>
        <dbReference type="ARBA" id="ARBA00022729"/>
    </source>
</evidence>
<dbReference type="PRINTS" id="PR00723">
    <property type="entry name" value="SUBTILISIN"/>
</dbReference>
<accession>A0A4R3URK6</accession>
<sequence>MSRSVVRRSAISAAIALLGSAIGAASMAQEAFQPVGSDVSLDQPFVQRGNDTQPTTVMVMLSGDSVVKMEKRFGRRLERSERESVASARRAEQDTVRPHIERLGGKVLARLQHALNGIKVQIPRNRINSLRHLPGVVDVKAVGNYNRLNTNEVQLIGAPQAWQSTLGAFQGQGVKIAILDTGIDYTHANFGGPGTVAAYNAAAATSTAPPSPLLVGPSAPKVKGGIDLVGDAYTGSNTPVPDANPLDCSVTAGFSGHGSHVAGTATGLGVLTSGATYSGPYTASAYSTNSFRIGPGVAPKADLYVARVFGCSGSTNVVAEAIDWAVAQGVDVISMSLGADFGNVGNGDGGSLAEAQAVADATAAGIVVVAASGNSGSTPYITSAPGVYEGAISVAATDALPGVPTASLALAGGASVNVLNANGGAYASGTTFPVRVLRNADGTVSLGCDPNEYDPAVTGVSLAGKVVVTQRGSCARVFRAGAAQHFGAAAAAMINNAAGLPPYEGPIPGGATSPTSGNIYEPVTIPFFGIALADGATISGPTGGPAAATAQATNTGISPNAGFEKIASFSSQGPRIGDSAMRPSVTAPGVSVVSTASGTGNGFQILSGTSMATPAVAGVAVLAKQAHPGWSQPDLRAAIVQTASPSMMKDLAQRAEGGGLVQAQAAVATQAVVRMPDESISFGFQDLLSDFSGTKTVTVHNAATKAVQFNIAAVKTTGPAAATVSAPGYVIVNANSDATFPVRLDVPAASVGGGTGFQDVGGYLQLTPSNSRLNANVKLSVPFYMVAHSRSNMAVSASGGTLTYGNAGGAISSQPVPFVLGQYQPTPLGVQQLDVRAVGVRSSGTNLIFGLNTHNRMSTTLANQEVDICIDTSGGPGFTPNKILIGLNGSRFSSSLAKSTYATAVFPTDANCNINGSGTILFTVTQPTDNSTLQLPVTLAALGLSSASPRIKYVVNYYGTDGSGAQMPGVGSYNAFTPAVTFGASPVVAPNGTGTSSFAVNAEIANTPALGVMLLLRDNVPGAAQAALLPLQ</sequence>
<keyword evidence="5 11" id="KW-0732">Signal</keyword>
<dbReference type="InterPro" id="IPR000209">
    <property type="entry name" value="Peptidase_S8/S53_dom"/>
</dbReference>
<dbReference type="GO" id="GO:0004252">
    <property type="term" value="F:serine-type endopeptidase activity"/>
    <property type="evidence" value="ECO:0007669"/>
    <property type="project" value="UniProtKB-UniRule"/>
</dbReference>
<evidence type="ECO:0000256" key="4">
    <source>
        <dbReference type="ARBA" id="ARBA00022670"/>
    </source>
</evidence>
<dbReference type="EMBL" id="SMBU01000021">
    <property type="protein sequence ID" value="TCU92644.1"/>
    <property type="molecule type" value="Genomic_DNA"/>
</dbReference>
<dbReference type="PROSITE" id="PS00138">
    <property type="entry name" value="SUBTILASE_SER"/>
    <property type="match status" value="1"/>
</dbReference>
<evidence type="ECO:0000256" key="2">
    <source>
        <dbReference type="ARBA" id="ARBA00022512"/>
    </source>
</evidence>
<feature type="domain" description="PA" evidence="13">
    <location>
        <begin position="445"/>
        <end position="538"/>
    </location>
</feature>